<evidence type="ECO:0000256" key="3">
    <source>
        <dbReference type="ARBA" id="ARBA00022670"/>
    </source>
</evidence>
<comment type="cofactor">
    <cofactor evidence="1">
        <name>Zn(2+)</name>
        <dbReference type="ChEBI" id="CHEBI:29105"/>
    </cofactor>
</comment>
<evidence type="ECO:0000256" key="7">
    <source>
        <dbReference type="ARBA" id="ARBA00023049"/>
    </source>
</evidence>
<evidence type="ECO:0000256" key="4">
    <source>
        <dbReference type="ARBA" id="ARBA00022723"/>
    </source>
</evidence>
<dbReference type="GO" id="GO:0046872">
    <property type="term" value="F:metal ion binding"/>
    <property type="evidence" value="ECO:0007669"/>
    <property type="project" value="UniProtKB-KW"/>
</dbReference>
<dbReference type="SUPFAM" id="SSF55486">
    <property type="entry name" value="Metalloproteases ('zincins'), catalytic domain"/>
    <property type="match status" value="1"/>
</dbReference>
<keyword evidence="9" id="KW-0472">Membrane</keyword>
<reference evidence="12" key="1">
    <citation type="journal article" date="2020" name="Cell">
        <title>Large-Scale Comparative Analyses of Tick Genomes Elucidate Their Genetic Diversity and Vector Capacities.</title>
        <authorList>
            <consortium name="Tick Genome and Microbiome Consortium (TIGMIC)"/>
            <person name="Jia N."/>
            <person name="Wang J."/>
            <person name="Shi W."/>
            <person name="Du L."/>
            <person name="Sun Y."/>
            <person name="Zhan W."/>
            <person name="Jiang J.F."/>
            <person name="Wang Q."/>
            <person name="Zhang B."/>
            <person name="Ji P."/>
            <person name="Bell-Sakyi L."/>
            <person name="Cui X.M."/>
            <person name="Yuan T.T."/>
            <person name="Jiang B.G."/>
            <person name="Yang W.F."/>
            <person name="Lam T.T."/>
            <person name="Chang Q.C."/>
            <person name="Ding S.J."/>
            <person name="Wang X.J."/>
            <person name="Zhu J.G."/>
            <person name="Ruan X.D."/>
            <person name="Zhao L."/>
            <person name="Wei J.T."/>
            <person name="Ye R.Z."/>
            <person name="Que T.C."/>
            <person name="Du C.H."/>
            <person name="Zhou Y.H."/>
            <person name="Cheng J.X."/>
            <person name="Dai P.F."/>
            <person name="Guo W.B."/>
            <person name="Han X.H."/>
            <person name="Huang E.J."/>
            <person name="Li L.F."/>
            <person name="Wei W."/>
            <person name="Gao Y.C."/>
            <person name="Liu J.Z."/>
            <person name="Shao H.Z."/>
            <person name="Wang X."/>
            <person name="Wang C.C."/>
            <person name="Yang T.C."/>
            <person name="Huo Q.B."/>
            <person name="Li W."/>
            <person name="Chen H.Y."/>
            <person name="Chen S.E."/>
            <person name="Zhou L.G."/>
            <person name="Ni X.B."/>
            <person name="Tian J.H."/>
            <person name="Sheng Y."/>
            <person name="Liu T."/>
            <person name="Pan Y.S."/>
            <person name="Xia L.Y."/>
            <person name="Li J."/>
            <person name="Zhao F."/>
            <person name="Cao W.C."/>
        </authorList>
    </citation>
    <scope>NUCLEOTIDE SEQUENCE</scope>
    <source>
        <strain evidence="12">Rsan-2018</strain>
    </source>
</reference>
<dbReference type="InterPro" id="IPR008753">
    <property type="entry name" value="Peptidase_M13_N"/>
</dbReference>
<dbReference type="InterPro" id="IPR018497">
    <property type="entry name" value="Peptidase_M13_C"/>
</dbReference>
<feature type="transmembrane region" description="Helical" evidence="9">
    <location>
        <begin position="51"/>
        <end position="69"/>
    </location>
</feature>
<reference evidence="12" key="2">
    <citation type="submission" date="2021-09" db="EMBL/GenBank/DDBJ databases">
        <authorList>
            <person name="Jia N."/>
            <person name="Wang J."/>
            <person name="Shi W."/>
            <person name="Du L."/>
            <person name="Sun Y."/>
            <person name="Zhan W."/>
            <person name="Jiang J."/>
            <person name="Wang Q."/>
            <person name="Zhang B."/>
            <person name="Ji P."/>
            <person name="Sakyi L.B."/>
            <person name="Cui X."/>
            <person name="Yuan T."/>
            <person name="Jiang B."/>
            <person name="Yang W."/>
            <person name="Lam T.T.-Y."/>
            <person name="Chang Q."/>
            <person name="Ding S."/>
            <person name="Wang X."/>
            <person name="Zhu J."/>
            <person name="Ruan X."/>
            <person name="Zhao L."/>
            <person name="Wei J."/>
            <person name="Que T."/>
            <person name="Du C."/>
            <person name="Cheng J."/>
            <person name="Dai P."/>
            <person name="Han X."/>
            <person name="Huang E."/>
            <person name="Gao Y."/>
            <person name="Liu J."/>
            <person name="Shao H."/>
            <person name="Ye R."/>
            <person name="Li L."/>
            <person name="Wei W."/>
            <person name="Wang X."/>
            <person name="Wang C."/>
            <person name="Huo Q."/>
            <person name="Li W."/>
            <person name="Guo W."/>
            <person name="Chen H."/>
            <person name="Chen S."/>
            <person name="Zhou L."/>
            <person name="Zhou L."/>
            <person name="Ni X."/>
            <person name="Tian J."/>
            <person name="Zhou Y."/>
            <person name="Sheng Y."/>
            <person name="Liu T."/>
            <person name="Pan Y."/>
            <person name="Xia L."/>
            <person name="Li J."/>
            <person name="Zhao F."/>
            <person name="Cao W."/>
        </authorList>
    </citation>
    <scope>NUCLEOTIDE SEQUENCE</scope>
    <source>
        <strain evidence="12">Rsan-2018</strain>
        <tissue evidence="12">Larvae</tissue>
    </source>
</reference>
<dbReference type="InterPro" id="IPR024079">
    <property type="entry name" value="MetalloPept_cat_dom_sf"/>
</dbReference>
<sequence>MISTASDKLAAADTTSGMAPPSPAGFQGSMGSASIQHVQQLVFELPKQRKIIGVILIQVVIVIGVIAIAQQHSKRGAVVMYCDTADCVRHAAELSTSVDDSVHPCRSFYDFVCGRWSRTHSRDDLLEEIHSRTVDIALRQLDRDGWQSTKASAFFHSCMDSKLKRDENVRGLISLKRELGLVWPEESHGSDHPLSVMLKMAIKWNLNFLFQVQVVSRRGASHTLFITRGFLGITWEESQEKSLSGYRNHVEEHFKVLNVTPSNVNYTELWQLEDAIIQAKLDLIHEKPVQDWFPIGNIGHRTPSVQQGLWLRLLNKYFRNRYTWTQDSLIAVEHYKILENLEKLFRSYGEDKLAIGLAWVFIQTHLWVLYDKPELQFKRSDVTIKRYACLEYANLYFGLQSIVDHVVQRYASKEIRQKVESLPDRIKRTAANKIREVTWMTNDTKEDYARKVANIEMSVLPQSDFFTVKGREDIYGIFPAMNGSSFMAKLVTVANFYANLVSHERYGDVYSRATSATYGPARYVYPVNSVLVAMNALEPPLYYMQAIASIDYGGLGSYLAREVSRSFDPRGVNGEYEYGSDTLWWGAMNRTSEYKGKSDCEWNGAAKTTGRNGKAVDLFPSLPALEIAFAAYKEAVSEQAIGAADVKLRALNQYTGDQLFFMTYCHVMCSARGHGNAEICDTSLRNFRPFAETYRCPIGSPMNPAQKCSFFNGN</sequence>
<feature type="domain" description="Peptidase M13 N-terminal" evidence="11">
    <location>
        <begin position="104"/>
        <end position="456"/>
    </location>
</feature>
<evidence type="ECO:0000259" key="10">
    <source>
        <dbReference type="Pfam" id="PF01431"/>
    </source>
</evidence>
<dbReference type="Pfam" id="PF01431">
    <property type="entry name" value="Peptidase_M13"/>
    <property type="match status" value="1"/>
</dbReference>
<accession>A0A9D4PNW3</accession>
<dbReference type="Gene3D" id="3.40.390.10">
    <property type="entry name" value="Collagenase (Catalytic Domain)"/>
    <property type="match status" value="1"/>
</dbReference>
<dbReference type="PROSITE" id="PS51885">
    <property type="entry name" value="NEPRILYSIN"/>
    <property type="match status" value="1"/>
</dbReference>
<evidence type="ECO:0000256" key="5">
    <source>
        <dbReference type="ARBA" id="ARBA00022801"/>
    </source>
</evidence>
<evidence type="ECO:0000256" key="9">
    <source>
        <dbReference type="SAM" id="Phobius"/>
    </source>
</evidence>
<dbReference type="Proteomes" id="UP000821837">
    <property type="component" value="Chromosome 6"/>
</dbReference>
<evidence type="ECO:0000256" key="2">
    <source>
        <dbReference type="ARBA" id="ARBA00007357"/>
    </source>
</evidence>
<evidence type="ECO:0000256" key="8">
    <source>
        <dbReference type="SAM" id="MobiDB-lite"/>
    </source>
</evidence>
<dbReference type="GO" id="GO:0004222">
    <property type="term" value="F:metalloendopeptidase activity"/>
    <property type="evidence" value="ECO:0007669"/>
    <property type="project" value="InterPro"/>
</dbReference>
<dbReference type="VEuPathDB" id="VectorBase:RSAN_038352"/>
<feature type="region of interest" description="Disordered" evidence="8">
    <location>
        <begin position="1"/>
        <end position="23"/>
    </location>
</feature>
<keyword evidence="13" id="KW-1185">Reference proteome</keyword>
<protein>
    <submittedName>
        <fullName evidence="12">Uncharacterized protein</fullName>
    </submittedName>
</protein>
<keyword evidence="9" id="KW-1133">Transmembrane helix</keyword>
<dbReference type="PANTHER" id="PTHR11733:SF241">
    <property type="entry name" value="GH26575P-RELATED"/>
    <property type="match status" value="1"/>
</dbReference>
<keyword evidence="5" id="KW-0378">Hydrolase</keyword>
<organism evidence="12 13">
    <name type="scientific">Rhipicephalus sanguineus</name>
    <name type="common">Brown dog tick</name>
    <name type="synonym">Ixodes sanguineus</name>
    <dbReference type="NCBI Taxonomy" id="34632"/>
    <lineage>
        <taxon>Eukaryota</taxon>
        <taxon>Metazoa</taxon>
        <taxon>Ecdysozoa</taxon>
        <taxon>Arthropoda</taxon>
        <taxon>Chelicerata</taxon>
        <taxon>Arachnida</taxon>
        <taxon>Acari</taxon>
        <taxon>Parasitiformes</taxon>
        <taxon>Ixodida</taxon>
        <taxon>Ixodoidea</taxon>
        <taxon>Ixodidae</taxon>
        <taxon>Rhipicephalinae</taxon>
        <taxon>Rhipicephalus</taxon>
        <taxon>Rhipicephalus</taxon>
    </lineage>
</organism>
<dbReference type="InterPro" id="IPR042089">
    <property type="entry name" value="Peptidase_M13_dom_2"/>
</dbReference>
<keyword evidence="4" id="KW-0479">Metal-binding</keyword>
<keyword evidence="6" id="KW-0862">Zinc</keyword>
<dbReference type="GO" id="GO:0005886">
    <property type="term" value="C:plasma membrane"/>
    <property type="evidence" value="ECO:0007669"/>
    <property type="project" value="TreeGrafter"/>
</dbReference>
<comment type="similarity">
    <text evidence="2">Belongs to the peptidase M13 family.</text>
</comment>
<dbReference type="Gene3D" id="1.10.1380.10">
    <property type="entry name" value="Neutral endopeptidase , domain2"/>
    <property type="match status" value="1"/>
</dbReference>
<keyword evidence="9" id="KW-0812">Transmembrane</keyword>
<evidence type="ECO:0000313" key="13">
    <source>
        <dbReference type="Proteomes" id="UP000821837"/>
    </source>
</evidence>
<name>A0A9D4PNW3_RHISA</name>
<dbReference type="InterPro" id="IPR000718">
    <property type="entry name" value="Peptidase_M13"/>
</dbReference>
<dbReference type="Pfam" id="PF05649">
    <property type="entry name" value="Peptidase_M13_N"/>
    <property type="match status" value="1"/>
</dbReference>
<evidence type="ECO:0000259" key="11">
    <source>
        <dbReference type="Pfam" id="PF05649"/>
    </source>
</evidence>
<evidence type="ECO:0000313" key="12">
    <source>
        <dbReference type="EMBL" id="KAH7948144.1"/>
    </source>
</evidence>
<comment type="caution">
    <text evidence="12">The sequence shown here is derived from an EMBL/GenBank/DDBJ whole genome shotgun (WGS) entry which is preliminary data.</text>
</comment>
<gene>
    <name evidence="12" type="ORF">HPB52_018770</name>
</gene>
<evidence type="ECO:0000256" key="1">
    <source>
        <dbReference type="ARBA" id="ARBA00001947"/>
    </source>
</evidence>
<proteinExistence type="inferred from homology"/>
<keyword evidence="3" id="KW-0645">Protease</keyword>
<feature type="domain" description="Peptidase M13 C-terminal" evidence="10">
    <location>
        <begin position="526"/>
        <end position="709"/>
    </location>
</feature>
<keyword evidence="7" id="KW-0482">Metalloprotease</keyword>
<dbReference type="EMBL" id="JABSTV010001252">
    <property type="protein sequence ID" value="KAH7948144.1"/>
    <property type="molecule type" value="Genomic_DNA"/>
</dbReference>
<dbReference type="GO" id="GO:0016485">
    <property type="term" value="P:protein processing"/>
    <property type="evidence" value="ECO:0007669"/>
    <property type="project" value="TreeGrafter"/>
</dbReference>
<evidence type="ECO:0000256" key="6">
    <source>
        <dbReference type="ARBA" id="ARBA00022833"/>
    </source>
</evidence>
<dbReference type="PANTHER" id="PTHR11733">
    <property type="entry name" value="ZINC METALLOPROTEASE FAMILY M13 NEPRILYSIN-RELATED"/>
    <property type="match status" value="1"/>
</dbReference>
<dbReference type="AlphaFoldDB" id="A0A9D4PNW3"/>